<evidence type="ECO:0000313" key="11">
    <source>
        <dbReference type="Proteomes" id="UP000278222"/>
    </source>
</evidence>
<keyword evidence="11" id="KW-1185">Reference proteome</keyword>
<dbReference type="NCBIfam" id="NF002815">
    <property type="entry name" value="PRK02967.1"/>
    <property type="match status" value="1"/>
</dbReference>
<evidence type="ECO:0000256" key="3">
    <source>
        <dbReference type="ARBA" id="ARBA00022723"/>
    </source>
</evidence>
<dbReference type="InterPro" id="IPR002145">
    <property type="entry name" value="CopG"/>
</dbReference>
<organism evidence="10 11">
    <name type="scientific">Stella humosa</name>
    <dbReference type="NCBI Taxonomy" id="94"/>
    <lineage>
        <taxon>Bacteria</taxon>
        <taxon>Pseudomonadati</taxon>
        <taxon>Pseudomonadota</taxon>
        <taxon>Alphaproteobacteria</taxon>
        <taxon>Rhodospirillales</taxon>
        <taxon>Stellaceae</taxon>
        <taxon>Stella</taxon>
    </lineage>
</organism>
<comment type="function">
    <text evidence="7">Transcriptional regulator.</text>
</comment>
<gene>
    <name evidence="10" type="ORF">EDC65_4981</name>
</gene>
<comment type="similarity">
    <text evidence="1 7">Belongs to the transcriptional regulatory CopG/NikR family.</text>
</comment>
<feature type="binding site" evidence="7">
    <location>
        <position position="97"/>
    </location>
    <ligand>
        <name>Ni(2+)</name>
        <dbReference type="ChEBI" id="CHEBI:49786"/>
    </ligand>
</feature>
<evidence type="ECO:0000256" key="5">
    <source>
        <dbReference type="ARBA" id="ARBA00023125"/>
    </source>
</evidence>
<feature type="binding site" evidence="7">
    <location>
        <position position="78"/>
    </location>
    <ligand>
        <name>Ni(2+)</name>
        <dbReference type="ChEBI" id="CHEBI:49786"/>
    </ligand>
</feature>
<dbReference type="EMBL" id="RJKX01000018">
    <property type="protein sequence ID" value="ROP81126.1"/>
    <property type="molecule type" value="Genomic_DNA"/>
</dbReference>
<protein>
    <recommendedName>
        <fullName evidence="7">Putative nickel-responsive regulator</fullName>
    </recommendedName>
</protein>
<dbReference type="InterPro" id="IPR027271">
    <property type="entry name" value="Acetolactate_synth/TF_NikR_C"/>
</dbReference>
<evidence type="ECO:0000259" key="8">
    <source>
        <dbReference type="Pfam" id="PF01402"/>
    </source>
</evidence>
<dbReference type="InterPro" id="IPR014864">
    <property type="entry name" value="TF_NikR_Ni-bd_C"/>
</dbReference>
<evidence type="ECO:0000256" key="1">
    <source>
        <dbReference type="ARBA" id="ARBA00008478"/>
    </source>
</evidence>
<dbReference type="Pfam" id="PF08753">
    <property type="entry name" value="NikR_C"/>
    <property type="match status" value="1"/>
</dbReference>
<dbReference type="CDD" id="cd22231">
    <property type="entry name" value="RHH_NikR_HicB-like"/>
    <property type="match status" value="1"/>
</dbReference>
<dbReference type="GO" id="GO:0016151">
    <property type="term" value="F:nickel cation binding"/>
    <property type="evidence" value="ECO:0007669"/>
    <property type="project" value="UniProtKB-UniRule"/>
</dbReference>
<dbReference type="InterPro" id="IPR010985">
    <property type="entry name" value="Ribbon_hlx_hlx"/>
</dbReference>
<dbReference type="GO" id="GO:0003677">
    <property type="term" value="F:DNA binding"/>
    <property type="evidence" value="ECO:0007669"/>
    <property type="project" value="UniProtKB-KW"/>
</dbReference>
<dbReference type="GO" id="GO:0003700">
    <property type="term" value="F:DNA-binding transcription factor activity"/>
    <property type="evidence" value="ECO:0007669"/>
    <property type="project" value="UniProtKB-UniRule"/>
</dbReference>
<evidence type="ECO:0000313" key="10">
    <source>
        <dbReference type="EMBL" id="ROP81126.1"/>
    </source>
</evidence>
<dbReference type="PANTHER" id="PTHR34719">
    <property type="entry name" value="NICKEL-RESPONSIVE REGULATOR"/>
    <property type="match status" value="1"/>
</dbReference>
<proteinExistence type="inferred from homology"/>
<dbReference type="PANTHER" id="PTHR34719:SF2">
    <property type="entry name" value="NICKEL-RESPONSIVE REGULATOR"/>
    <property type="match status" value="1"/>
</dbReference>
<reference evidence="10 11" key="1">
    <citation type="submission" date="2018-11" db="EMBL/GenBank/DDBJ databases">
        <title>Genomic Encyclopedia of Type Strains, Phase IV (KMG-IV): sequencing the most valuable type-strain genomes for metagenomic binning, comparative biology and taxonomic classification.</title>
        <authorList>
            <person name="Goeker M."/>
        </authorList>
    </citation>
    <scope>NUCLEOTIDE SEQUENCE [LARGE SCALE GENOMIC DNA]</scope>
    <source>
        <strain evidence="10 11">DSM 5900</strain>
    </source>
</reference>
<dbReference type="Gene3D" id="1.10.1220.10">
    <property type="entry name" value="Met repressor-like"/>
    <property type="match status" value="1"/>
</dbReference>
<dbReference type="InterPro" id="IPR013321">
    <property type="entry name" value="Arc_rbn_hlx_hlx"/>
</dbReference>
<name>A0A3N1KSN4_9PROT</name>
<dbReference type="Proteomes" id="UP000278222">
    <property type="component" value="Unassembled WGS sequence"/>
</dbReference>
<evidence type="ECO:0000256" key="7">
    <source>
        <dbReference type="HAMAP-Rule" id="MF_00476"/>
    </source>
</evidence>
<dbReference type="InterPro" id="IPR022988">
    <property type="entry name" value="Ni_resp_reg_NikR"/>
</dbReference>
<dbReference type="Gene3D" id="3.30.70.1150">
    <property type="entry name" value="ACT-like. Chain A, domain 2"/>
    <property type="match status" value="1"/>
</dbReference>
<dbReference type="InterPro" id="IPR045865">
    <property type="entry name" value="ACT-like_dom_sf"/>
</dbReference>
<comment type="cofactor">
    <cofactor evidence="7">
        <name>Ni(2+)</name>
        <dbReference type="ChEBI" id="CHEBI:49786"/>
    </cofactor>
    <text evidence="7">Binds 1 nickel ion per subunit.</text>
</comment>
<sequence length="144" mass="15787">MVQRLTISLDQEVADAIDAFMGRRGYTNRSEAIRDLVRHALADPAVSEPAAATSVAAVSYVYDHHRRQLASRLANVQHDHHGLVVATTHVHLDHHNCLEVCLLRGDTTAVRGFAEAVLSERDVRYGQLNLIPLAGDGDHGHGQE</sequence>
<dbReference type="GO" id="GO:0010045">
    <property type="term" value="P:response to nickel cation"/>
    <property type="evidence" value="ECO:0007669"/>
    <property type="project" value="InterPro"/>
</dbReference>
<dbReference type="SUPFAM" id="SSF55021">
    <property type="entry name" value="ACT-like"/>
    <property type="match status" value="1"/>
</dbReference>
<keyword evidence="6 7" id="KW-0804">Transcription</keyword>
<keyword evidence="4 7" id="KW-0805">Transcription regulation</keyword>
<feature type="binding site" evidence="7">
    <location>
        <position position="89"/>
    </location>
    <ligand>
        <name>Ni(2+)</name>
        <dbReference type="ChEBI" id="CHEBI:49786"/>
    </ligand>
</feature>
<keyword evidence="5 7" id="KW-0238">DNA-binding</keyword>
<feature type="binding site" evidence="7">
    <location>
        <position position="91"/>
    </location>
    <ligand>
        <name>Ni(2+)</name>
        <dbReference type="ChEBI" id="CHEBI:49786"/>
    </ligand>
</feature>
<feature type="domain" description="Transcription factor NikR nickel binding C-terminal" evidence="9">
    <location>
        <begin position="55"/>
        <end position="131"/>
    </location>
</feature>
<comment type="caution">
    <text evidence="10">The sequence shown here is derived from an EMBL/GenBank/DDBJ whole genome shotgun (WGS) entry which is preliminary data.</text>
</comment>
<dbReference type="Pfam" id="PF01402">
    <property type="entry name" value="RHH_1"/>
    <property type="match status" value="1"/>
</dbReference>
<dbReference type="SUPFAM" id="SSF47598">
    <property type="entry name" value="Ribbon-helix-helix"/>
    <property type="match status" value="1"/>
</dbReference>
<dbReference type="InterPro" id="IPR050192">
    <property type="entry name" value="CopG/NikR_regulator"/>
</dbReference>
<dbReference type="NCBIfam" id="NF003381">
    <property type="entry name" value="PRK04460.1"/>
    <property type="match status" value="1"/>
</dbReference>
<accession>A0A3N1KSN4</accession>
<evidence type="ECO:0000256" key="4">
    <source>
        <dbReference type="ARBA" id="ARBA00023015"/>
    </source>
</evidence>
<feature type="domain" description="Ribbon-helix-helix protein CopG" evidence="8">
    <location>
        <begin position="4"/>
        <end position="42"/>
    </location>
</feature>
<evidence type="ECO:0000256" key="2">
    <source>
        <dbReference type="ARBA" id="ARBA00022596"/>
    </source>
</evidence>
<dbReference type="AlphaFoldDB" id="A0A3N1KSN4"/>
<evidence type="ECO:0000259" key="9">
    <source>
        <dbReference type="Pfam" id="PF08753"/>
    </source>
</evidence>
<dbReference type="RefSeq" id="WP_245978558.1">
    <property type="nucleotide sequence ID" value="NZ_AP019700.1"/>
</dbReference>
<keyword evidence="3 7" id="KW-0479">Metal-binding</keyword>
<evidence type="ECO:0000256" key="6">
    <source>
        <dbReference type="ARBA" id="ARBA00023163"/>
    </source>
</evidence>
<dbReference type="HAMAP" id="MF_00476">
    <property type="entry name" value="NikR"/>
    <property type="match status" value="1"/>
</dbReference>
<keyword evidence="2 7" id="KW-0533">Nickel</keyword>